<name>A0A7R6SVX1_9GAMM</name>
<keyword evidence="1" id="KW-0732">Signal</keyword>
<dbReference type="InterPro" id="IPR012341">
    <property type="entry name" value="6hp_glycosidase-like_sf"/>
</dbReference>
<feature type="signal peptide" evidence="1">
    <location>
        <begin position="1"/>
        <end position="23"/>
    </location>
</feature>
<proteinExistence type="predicted"/>
<dbReference type="SUPFAM" id="SSF48208">
    <property type="entry name" value="Six-hairpin glycosidases"/>
    <property type="match status" value="1"/>
</dbReference>
<dbReference type="SUPFAM" id="SSF52833">
    <property type="entry name" value="Thioredoxin-like"/>
    <property type="match status" value="1"/>
</dbReference>
<evidence type="ECO:0000313" key="5">
    <source>
        <dbReference type="Proteomes" id="UP000595332"/>
    </source>
</evidence>
<feature type="domain" description="Spermatogenesis-associated protein 20-like TRX" evidence="2">
    <location>
        <begin position="75"/>
        <end position="230"/>
    </location>
</feature>
<dbReference type="GO" id="GO:0005975">
    <property type="term" value="P:carbohydrate metabolic process"/>
    <property type="evidence" value="ECO:0007669"/>
    <property type="project" value="InterPro"/>
</dbReference>
<dbReference type="Gene3D" id="1.50.10.10">
    <property type="match status" value="1"/>
</dbReference>
<dbReference type="Proteomes" id="UP000595332">
    <property type="component" value="Chromosome"/>
</dbReference>
<evidence type="ECO:0000259" key="2">
    <source>
        <dbReference type="Pfam" id="PF03190"/>
    </source>
</evidence>
<evidence type="ECO:0000313" key="4">
    <source>
        <dbReference type="EMBL" id="BBB29117.1"/>
    </source>
</evidence>
<dbReference type="PANTHER" id="PTHR42899:SF1">
    <property type="entry name" value="SPERMATOGENESIS-ASSOCIATED PROTEIN 20"/>
    <property type="match status" value="1"/>
</dbReference>
<dbReference type="InterPro" id="IPR028250">
    <property type="entry name" value="DsbDN"/>
</dbReference>
<dbReference type="InterPro" id="IPR004879">
    <property type="entry name" value="Ssp411-like_TRX"/>
</dbReference>
<protein>
    <recommendedName>
        <fullName evidence="6">Thioredoxin domain-containing protein</fullName>
    </recommendedName>
</protein>
<organism evidence="4 5">
    <name type="scientific">Neptunomonas japonica JAMM 1380</name>
    <dbReference type="NCBI Taxonomy" id="1441457"/>
    <lineage>
        <taxon>Bacteria</taxon>
        <taxon>Pseudomonadati</taxon>
        <taxon>Pseudomonadota</taxon>
        <taxon>Gammaproteobacteria</taxon>
        <taxon>Oceanospirillales</taxon>
        <taxon>Oceanospirillaceae</taxon>
        <taxon>Neptunomonas</taxon>
    </lineage>
</organism>
<evidence type="ECO:0008006" key="6">
    <source>
        <dbReference type="Google" id="ProtNLM"/>
    </source>
</evidence>
<evidence type="ECO:0000256" key="1">
    <source>
        <dbReference type="SAM" id="SignalP"/>
    </source>
</evidence>
<dbReference type="PANTHER" id="PTHR42899">
    <property type="entry name" value="SPERMATOGENESIS-ASSOCIATED PROTEIN 20"/>
    <property type="match status" value="1"/>
</dbReference>
<gene>
    <name evidence="4" type="ORF">NEJAP_1163</name>
</gene>
<dbReference type="Gene3D" id="3.40.30.10">
    <property type="entry name" value="Glutaredoxin"/>
    <property type="match status" value="1"/>
</dbReference>
<sequence length="789" mass="89156">MTKKALAFTSILLLAYLMNNTTAASESKSIRAIQSLNTEYSNTVQQQLAHALKEKDESYQPRTEHKTPDGTPVFTNRLLLESSPYLLQHAHNPVNWFSWSEEALSKARIENKPVFLSIGYSTCHWCHVMEKESFENLEIAAFLNKHFISIKVDREQHPDVDSTYMTAAALLSGHTGWPLTGFITSQGAPFYAASYLPPEQFLSFLHQVNDVWKNNPKAVEEESRYALAQIQRIKAAKNTSTTIQGNSVVSDAAEQWLAQYDEFSGGFSTAPKFPNEPVLFLLLDQALRQQDDTMLNAVLHSLDSMQQGGIYDQVGGGFHRYATDPEWRLPHFEKMLYSQAQLARVYLYAWQITGNPLYKRTTEQTLNYVLRELRHPSGPFYSATDADSDGGEGRYFLWNAEQLREALPDKEQFDLAIELFGLNEGSNFDGSNILYLPQSLPDFAINQQLNAFIFFDQLEHVQKQLLKQRLKRTAPHLDDKIITAWNGMLIRSLAEAGDLLEKPKYTQAASTAAHWLWDHHMSKGTLLRSSREGSSGPEGTLEDYAHLAHAYLTLYNISNNPLWLQRSKQLTNELLNRFWSEEEAQLYLSAKSSLLPFRIKSSQDNATISATAITYELLTQLSKRGSLPLYQTISEQVFASEAAAIQQSPMQYSYLLAMHNQATQGNLKHRQFAAQGALKAELLSSSKGLQLIVELAPGWHINAHSIEDKRLISTSLSADWIAKAHYPESSPLAVAFMPLPISVYSRRLQFDIQPVSEPDKLKAPLHFRFQACSSSQCLAPESLYFSPMH</sequence>
<reference evidence="4 5" key="1">
    <citation type="journal article" date="2008" name="Int. J. Syst. Evol. Microbiol.">
        <title>Neptunomonas japonica sp. nov., an Osedax japonicus symbiont-like bacterium isolated from sediment adjacent to sperm whale carcasses off Kagoshima, Japan.</title>
        <authorList>
            <person name="Miyazaki M."/>
            <person name="Nogi Y."/>
            <person name="Fujiwara Y."/>
            <person name="Kawato M."/>
            <person name="Kubokawa K."/>
            <person name="Horikoshi K."/>
        </authorList>
    </citation>
    <scope>NUCLEOTIDE SEQUENCE [LARGE SCALE GENOMIC DNA]</scope>
    <source>
        <strain evidence="4 5">JAMM 1380</strain>
    </source>
</reference>
<evidence type="ECO:0000259" key="3">
    <source>
        <dbReference type="Pfam" id="PF11412"/>
    </source>
</evidence>
<dbReference type="AlphaFoldDB" id="A0A7R6SVX1"/>
<accession>A0A7R6SVX1</accession>
<dbReference type="Pfam" id="PF11412">
    <property type="entry name" value="DsbD_N"/>
    <property type="match status" value="1"/>
</dbReference>
<dbReference type="CDD" id="cd02955">
    <property type="entry name" value="SSP411"/>
    <property type="match status" value="1"/>
</dbReference>
<dbReference type="InterPro" id="IPR008928">
    <property type="entry name" value="6-hairpin_glycosidase_sf"/>
</dbReference>
<feature type="domain" description="Thiol:disulfide interchange protein DsbD N-terminal" evidence="3">
    <location>
        <begin position="683"/>
        <end position="784"/>
    </location>
</feature>
<dbReference type="KEGG" id="njp:NEJAP_1163"/>
<keyword evidence="5" id="KW-1185">Reference proteome</keyword>
<dbReference type="EMBL" id="AP014546">
    <property type="protein sequence ID" value="BBB29117.1"/>
    <property type="molecule type" value="Genomic_DNA"/>
</dbReference>
<feature type="chain" id="PRO_5033052919" description="Thioredoxin domain-containing protein" evidence="1">
    <location>
        <begin position="24"/>
        <end position="789"/>
    </location>
</feature>
<dbReference type="InterPro" id="IPR024705">
    <property type="entry name" value="Ssp411"/>
</dbReference>
<dbReference type="InterPro" id="IPR036249">
    <property type="entry name" value="Thioredoxin-like_sf"/>
</dbReference>
<dbReference type="Pfam" id="PF03190">
    <property type="entry name" value="Thioredox_DsbH"/>
    <property type="match status" value="1"/>
</dbReference>